<sequence length="625" mass="70399">MAAIENQLNVPNGREHADSLLDKVFSAVKLPETDHNKINHDEVLKELDHVLSKHWDEDPVATVVTQHVLSEHENHEHLDAKPRSRHPSMLEEALQNANGVSRLLTDDVEEEHRFGVFPSDGPIDTTPMTYVASSERKIRSMTVDSQVSAAESRFGEFDLTETSELNLNHPIVAYQGIESKGPEEVGLVDESEEQEIAPEVPPHKNELPLPSNNFTESLLREIRNSEFNEIESQRLETKARSPTYDSIYSQSINENGNGNGTNGFVVASPVPALQMHQEEQHYIDIPEIHSPRSKAEFNSYTQSERDYQQAIERDFQKIQLNRKKTPFNPLPRSLSTLTVETKQGNAAEKKGPLQIIEEVIPVGPQLEYQIKNAEIIGTQASVTFYQPYFEVNAHPNFPEIIVGGPTRVTDEKVLFLIGKTGAGKTSLIYSLLNFVYGCKREHAFRLALELPERFEKILDRVITYTFTSTILPYNLTVIDTPGIELESTPLLIGKWVKHRLTRDSRLRLDAIVPVIPTFDDAVDPGLSLNYRKVKYLFGDDLRTNVLPIITYAEGLDFPDALKALKTLKLPFTSYYKINNLGSLPHSGKTSGLKHSLLYKHNIVSFEELVEDLESVVTPLLLSKSA</sequence>
<dbReference type="Gene3D" id="3.40.50.300">
    <property type="entry name" value="P-loop containing nucleotide triphosphate hydrolases"/>
    <property type="match status" value="1"/>
</dbReference>
<evidence type="ECO:0000313" key="1">
    <source>
        <dbReference type="EMBL" id="CAD5220767.1"/>
    </source>
</evidence>
<dbReference type="eggNOG" id="ENOG502THBP">
    <property type="taxonomic scope" value="Eukaryota"/>
</dbReference>
<reference evidence="4" key="1">
    <citation type="submission" date="2016-11" db="UniProtKB">
        <authorList>
            <consortium name="WormBaseParasite"/>
        </authorList>
    </citation>
    <scope>IDENTIFICATION</scope>
</reference>
<dbReference type="Proteomes" id="UP000095284">
    <property type="component" value="Unplaced"/>
</dbReference>
<protein>
    <submittedName>
        <fullName evidence="1">(pine wood nematode) hypothetical protein</fullName>
    </submittedName>
</protein>
<dbReference type="OrthoDB" id="8954335at2759"/>
<dbReference type="WBParaSite" id="BXY_1670000.1">
    <property type="protein sequence ID" value="BXY_1670000.1"/>
    <property type="gene ID" value="BXY_1670000"/>
</dbReference>
<name>A0A1I7SUH8_BURXY</name>
<evidence type="ECO:0000313" key="4">
    <source>
        <dbReference type="WBParaSite" id="BXY_1670000.1"/>
    </source>
</evidence>
<evidence type="ECO:0000313" key="2">
    <source>
        <dbReference type="Proteomes" id="UP000095284"/>
    </source>
</evidence>
<evidence type="ECO:0000313" key="3">
    <source>
        <dbReference type="Proteomes" id="UP000659654"/>
    </source>
</evidence>
<keyword evidence="3" id="KW-1185">Reference proteome</keyword>
<dbReference type="InterPro" id="IPR027417">
    <property type="entry name" value="P-loop_NTPase"/>
</dbReference>
<reference evidence="1" key="2">
    <citation type="submission" date="2020-09" db="EMBL/GenBank/DDBJ databases">
        <authorList>
            <person name="Kikuchi T."/>
        </authorList>
    </citation>
    <scope>NUCLEOTIDE SEQUENCE</scope>
    <source>
        <strain evidence="1">Ka4C1</strain>
    </source>
</reference>
<organism evidence="2 4">
    <name type="scientific">Bursaphelenchus xylophilus</name>
    <name type="common">Pinewood nematode worm</name>
    <name type="synonym">Aphelenchoides xylophilus</name>
    <dbReference type="NCBI Taxonomy" id="6326"/>
    <lineage>
        <taxon>Eukaryota</taxon>
        <taxon>Metazoa</taxon>
        <taxon>Ecdysozoa</taxon>
        <taxon>Nematoda</taxon>
        <taxon>Chromadorea</taxon>
        <taxon>Rhabditida</taxon>
        <taxon>Tylenchina</taxon>
        <taxon>Tylenchomorpha</taxon>
        <taxon>Aphelenchoidea</taxon>
        <taxon>Aphelenchoididae</taxon>
        <taxon>Bursaphelenchus</taxon>
    </lineage>
</organism>
<accession>A0A1I7SUH8</accession>
<dbReference type="Proteomes" id="UP000582659">
    <property type="component" value="Unassembled WGS sequence"/>
</dbReference>
<proteinExistence type="predicted"/>
<dbReference type="EMBL" id="CAJFCV020000003">
    <property type="protein sequence ID" value="CAG9107112.1"/>
    <property type="molecule type" value="Genomic_DNA"/>
</dbReference>
<dbReference type="Proteomes" id="UP000659654">
    <property type="component" value="Unassembled WGS sequence"/>
</dbReference>
<dbReference type="SUPFAM" id="SSF52540">
    <property type="entry name" value="P-loop containing nucleoside triphosphate hydrolases"/>
    <property type="match status" value="1"/>
</dbReference>
<dbReference type="EMBL" id="CAJFDI010000003">
    <property type="protein sequence ID" value="CAD5220767.1"/>
    <property type="molecule type" value="Genomic_DNA"/>
</dbReference>
<gene>
    <name evidence="1" type="ORF">BXYJ_LOCUS6343</name>
</gene>
<dbReference type="AlphaFoldDB" id="A0A1I7SUH8"/>